<proteinExistence type="inferred from homology"/>
<dbReference type="Gene3D" id="3.90.550.10">
    <property type="entry name" value="Spore Coat Polysaccharide Biosynthesis Protein SpsA, Chain A"/>
    <property type="match status" value="1"/>
</dbReference>
<dbReference type="GO" id="GO:0019288">
    <property type="term" value="P:isopentenyl diphosphate biosynthetic process, methylerythritol 4-phosphate pathway"/>
    <property type="evidence" value="ECO:0007669"/>
    <property type="project" value="UniProtKB-UniRule"/>
</dbReference>
<dbReference type="EC" id="2.7.7.60" evidence="3"/>
<dbReference type="InterPro" id="IPR029044">
    <property type="entry name" value="Nucleotide-diphossugar_trans"/>
</dbReference>
<comment type="catalytic activity">
    <reaction evidence="3">
        <text>2-C-methyl-D-erythritol 4-phosphate + CTP + H(+) = 4-CDP-2-C-methyl-D-erythritol + diphosphate</text>
        <dbReference type="Rhea" id="RHEA:13429"/>
        <dbReference type="ChEBI" id="CHEBI:15378"/>
        <dbReference type="ChEBI" id="CHEBI:33019"/>
        <dbReference type="ChEBI" id="CHEBI:37563"/>
        <dbReference type="ChEBI" id="CHEBI:57823"/>
        <dbReference type="ChEBI" id="CHEBI:58262"/>
        <dbReference type="EC" id="2.7.7.60"/>
    </reaction>
</comment>
<feature type="site" description="Positions MEP for the nucleophilic attack" evidence="3">
    <location>
        <position position="171"/>
    </location>
</feature>
<protein>
    <recommendedName>
        <fullName evidence="3">2-C-methyl-D-erythritol 4-phosphate cytidylyltransferase</fullName>
        <ecNumber evidence="3">2.7.7.60</ecNumber>
    </recommendedName>
    <alternativeName>
        <fullName evidence="3">4-diphosphocytidyl-2C-methyl-D-erythritol synthase</fullName>
    </alternativeName>
    <alternativeName>
        <fullName evidence="3">MEP cytidylyltransferase</fullName>
        <shortName evidence="3">MCT</shortName>
    </alternativeName>
</protein>
<keyword evidence="1 3" id="KW-0808">Transferase</keyword>
<dbReference type="UniPathway" id="UPA00056">
    <property type="reaction ID" value="UER00093"/>
</dbReference>
<dbReference type="Pfam" id="PF01128">
    <property type="entry name" value="IspD"/>
    <property type="match status" value="1"/>
</dbReference>
<keyword evidence="3" id="KW-0414">Isoprene biosynthesis</keyword>
<dbReference type="SUPFAM" id="SSF53448">
    <property type="entry name" value="Nucleotide-diphospho-sugar transferases"/>
    <property type="match status" value="1"/>
</dbReference>
<comment type="similarity">
    <text evidence="3">Belongs to the IspD/TarI cytidylyltransferase family. IspD subfamily.</text>
</comment>
<evidence type="ECO:0000313" key="5">
    <source>
        <dbReference type="Proteomes" id="UP000190150"/>
    </source>
</evidence>
<comment type="pathway">
    <text evidence="3">Isoprenoid biosynthesis; isopentenyl diphosphate biosynthesis via DXP pathway; isopentenyl diphosphate from 1-deoxy-D-xylulose 5-phosphate: step 2/6.</text>
</comment>
<dbReference type="CDD" id="cd02516">
    <property type="entry name" value="CDP-ME_synthetase"/>
    <property type="match status" value="1"/>
</dbReference>
<organism evidence="4 5">
    <name type="scientific">Sphingobacterium nematocida</name>
    <dbReference type="NCBI Taxonomy" id="1513896"/>
    <lineage>
        <taxon>Bacteria</taxon>
        <taxon>Pseudomonadati</taxon>
        <taxon>Bacteroidota</taxon>
        <taxon>Sphingobacteriia</taxon>
        <taxon>Sphingobacteriales</taxon>
        <taxon>Sphingobacteriaceae</taxon>
        <taxon>Sphingobacterium</taxon>
    </lineage>
</organism>
<feature type="site" description="Transition state stabilizer" evidence="3">
    <location>
        <position position="29"/>
    </location>
</feature>
<keyword evidence="2 3" id="KW-0548">Nucleotidyltransferase</keyword>
<dbReference type="PANTHER" id="PTHR32125:SF4">
    <property type="entry name" value="2-C-METHYL-D-ERYTHRITOL 4-PHOSPHATE CYTIDYLYLTRANSFERASE, CHLOROPLASTIC"/>
    <property type="match status" value="1"/>
</dbReference>
<dbReference type="GO" id="GO:0050518">
    <property type="term" value="F:2-C-methyl-D-erythritol 4-phosphate cytidylyltransferase activity"/>
    <property type="evidence" value="ECO:0007669"/>
    <property type="project" value="UniProtKB-UniRule"/>
</dbReference>
<dbReference type="Proteomes" id="UP000190150">
    <property type="component" value="Unassembled WGS sequence"/>
</dbReference>
<accession>A0A1T5EI96</accession>
<name>A0A1T5EI96_9SPHI</name>
<evidence type="ECO:0000256" key="3">
    <source>
        <dbReference type="HAMAP-Rule" id="MF_00108"/>
    </source>
</evidence>
<reference evidence="5" key="1">
    <citation type="submission" date="2017-02" db="EMBL/GenBank/DDBJ databases">
        <authorList>
            <person name="Varghese N."/>
            <person name="Submissions S."/>
        </authorList>
    </citation>
    <scope>NUCLEOTIDE SEQUENCE [LARGE SCALE GENOMIC DNA]</scope>
    <source>
        <strain evidence="5">DSM 24091</strain>
    </source>
</reference>
<dbReference type="InterPro" id="IPR001228">
    <property type="entry name" value="IspD"/>
</dbReference>
<comment type="function">
    <text evidence="3">Catalyzes the formation of 4-diphosphocytidyl-2-C-methyl-D-erythritol from CTP and 2-C-methyl-D-erythritol 4-phosphate (MEP).</text>
</comment>
<dbReference type="AlphaFoldDB" id="A0A1T5EI96"/>
<sequence>MKRGSKISTLFYIMPNKIVIIAAGGSGARLKSDLPKQYHLLKGKPVLMHTIQAFVGIADRIIVVLSVQMTQTWQNLCSAHLFDIPHELVIGGDTRFQSVRNAIQHIKNTTPNPLDGSTVIAIHDAARPLVERKLISASFEMALAGNSNVLAVPSTDSIRIGDKLNSTSMDRSRVWQVQTPQSFPAPLLIEAFEQDEIPTFTDDASVVEQRGHTIHLLESSPRNIKLTYAEDFEIALSHLKNEL</sequence>
<dbReference type="InterPro" id="IPR050088">
    <property type="entry name" value="IspD/TarI_cytidylyltransf_bact"/>
</dbReference>
<dbReference type="HAMAP" id="MF_00108">
    <property type="entry name" value="IspD"/>
    <property type="match status" value="1"/>
</dbReference>
<feature type="site" description="Positions MEP for the nucleophilic attack" evidence="3">
    <location>
        <position position="225"/>
    </location>
</feature>
<evidence type="ECO:0000313" key="4">
    <source>
        <dbReference type="EMBL" id="SKB83601.1"/>
    </source>
</evidence>
<dbReference type="EMBL" id="FUZF01000011">
    <property type="protein sequence ID" value="SKB83601.1"/>
    <property type="molecule type" value="Genomic_DNA"/>
</dbReference>
<dbReference type="PANTHER" id="PTHR32125">
    <property type="entry name" value="2-C-METHYL-D-ERYTHRITOL 4-PHOSPHATE CYTIDYLYLTRANSFERASE, CHLOROPLASTIC"/>
    <property type="match status" value="1"/>
</dbReference>
<gene>
    <name evidence="3" type="primary">ispD</name>
    <name evidence="4" type="ORF">SAMN05660841_02593</name>
</gene>
<keyword evidence="5" id="KW-1185">Reference proteome</keyword>
<dbReference type="FunFam" id="3.90.550.10:FF:000003">
    <property type="entry name" value="2-C-methyl-D-erythritol 4-phosphate cytidylyltransferase"/>
    <property type="match status" value="1"/>
</dbReference>
<evidence type="ECO:0000256" key="1">
    <source>
        <dbReference type="ARBA" id="ARBA00022679"/>
    </source>
</evidence>
<dbReference type="STRING" id="1513896.SAMN05660841_02593"/>
<dbReference type="InterPro" id="IPR034683">
    <property type="entry name" value="IspD/TarI"/>
</dbReference>
<feature type="site" description="Transition state stabilizer" evidence="3">
    <location>
        <position position="36"/>
    </location>
</feature>
<evidence type="ECO:0000256" key="2">
    <source>
        <dbReference type="ARBA" id="ARBA00022695"/>
    </source>
</evidence>